<accession>A0ABT5X5Y2</accession>
<dbReference type="InterPro" id="IPR012165">
    <property type="entry name" value="Cyt_c3_hydrogenase_gsu"/>
</dbReference>
<dbReference type="Gene3D" id="3.40.50.80">
    <property type="entry name" value="Nucleotide-binding domain of ferredoxin-NADP reductase (FNR) module"/>
    <property type="match status" value="1"/>
</dbReference>
<dbReference type="NCBIfam" id="NF004862">
    <property type="entry name" value="PRK06222.1"/>
    <property type="match status" value="1"/>
</dbReference>
<dbReference type="InterPro" id="IPR050353">
    <property type="entry name" value="PyrK_electron_transfer"/>
</dbReference>
<dbReference type="PANTHER" id="PTHR43513:SF3">
    <property type="entry name" value="DIHYDROOROTATE DEHYDROGENASE B (NAD(+)), ELECTRON TRANSFER SUBUNIT-RELATED"/>
    <property type="match status" value="1"/>
</dbReference>
<dbReference type="Gene3D" id="2.40.30.10">
    <property type="entry name" value="Translation factors"/>
    <property type="match status" value="1"/>
</dbReference>
<evidence type="ECO:0000313" key="4">
    <source>
        <dbReference type="Proteomes" id="UP001220010"/>
    </source>
</evidence>
<evidence type="ECO:0000313" key="3">
    <source>
        <dbReference type="EMBL" id="MDF0590096.1"/>
    </source>
</evidence>
<evidence type="ECO:0000259" key="2">
    <source>
        <dbReference type="PROSITE" id="PS51384"/>
    </source>
</evidence>
<dbReference type="PANTHER" id="PTHR43513">
    <property type="entry name" value="DIHYDROOROTATE DEHYDROGENASE B (NAD(+)), ELECTRON TRANSFER SUBUNIT"/>
    <property type="match status" value="1"/>
</dbReference>
<dbReference type="InterPro" id="IPR039261">
    <property type="entry name" value="FNR_nucleotide-bd"/>
</dbReference>
<reference evidence="3 4" key="1">
    <citation type="submission" date="2023-03" db="EMBL/GenBank/DDBJ databases">
        <title>WGS of Methanotrichaceae archaeon Mx.</title>
        <authorList>
            <person name="Sorokin D.Y."/>
            <person name="Merkel A.Y."/>
        </authorList>
    </citation>
    <scope>NUCLEOTIDE SEQUENCE [LARGE SCALE GENOMIC DNA]</scope>
    <source>
        <strain evidence="3 4">Mx</strain>
    </source>
</reference>
<dbReference type="PROSITE" id="PS51384">
    <property type="entry name" value="FAD_FR"/>
    <property type="match status" value="1"/>
</dbReference>
<comment type="caution">
    <text evidence="3">The sequence shown here is derived from an EMBL/GenBank/DDBJ whole genome shotgun (WGS) entry which is preliminary data.</text>
</comment>
<dbReference type="Pfam" id="PF10418">
    <property type="entry name" value="DHODB_Fe-S_bind"/>
    <property type="match status" value="1"/>
</dbReference>
<dbReference type="CDD" id="cd06219">
    <property type="entry name" value="DHOD_e_trans_like1"/>
    <property type="match status" value="1"/>
</dbReference>
<feature type="region of interest" description="Disordered" evidence="1">
    <location>
        <begin position="287"/>
        <end position="308"/>
    </location>
</feature>
<protein>
    <submittedName>
        <fullName evidence="3">Sulfide/dihydroorotate dehydrogenase-like FAD/NAD-binding protein</fullName>
    </submittedName>
</protein>
<dbReference type="EMBL" id="JARFPK010000007">
    <property type="protein sequence ID" value="MDF0590096.1"/>
    <property type="molecule type" value="Genomic_DNA"/>
</dbReference>
<dbReference type="Proteomes" id="UP001220010">
    <property type="component" value="Unassembled WGS sequence"/>
</dbReference>
<dbReference type="InterPro" id="IPR019480">
    <property type="entry name" value="Dihydroorotate_DH_Fe-S-bd"/>
</dbReference>
<dbReference type="InterPro" id="IPR017938">
    <property type="entry name" value="Riboflavin_synthase-like_b-brl"/>
</dbReference>
<keyword evidence="4" id="KW-1185">Reference proteome</keyword>
<feature type="domain" description="FAD-binding FR-type" evidence="2">
    <location>
        <begin position="1"/>
        <end position="95"/>
    </location>
</feature>
<evidence type="ECO:0000256" key="1">
    <source>
        <dbReference type="SAM" id="MobiDB-lite"/>
    </source>
</evidence>
<dbReference type="SUPFAM" id="SSF63380">
    <property type="entry name" value="Riboflavin synthase domain-like"/>
    <property type="match status" value="1"/>
</dbReference>
<dbReference type="RefSeq" id="WP_316965853.1">
    <property type="nucleotide sequence ID" value="NZ_JARFPK010000007.1"/>
</dbReference>
<dbReference type="PIRSF" id="PIRSF006816">
    <property type="entry name" value="Cyc3_hyd_g"/>
    <property type="match status" value="1"/>
</dbReference>
<organism evidence="3 4">
    <name type="scientific">Candidatus Methanocrinis natronophilus</name>
    <dbReference type="NCBI Taxonomy" id="3033396"/>
    <lineage>
        <taxon>Archaea</taxon>
        <taxon>Methanobacteriati</taxon>
        <taxon>Methanobacteriota</taxon>
        <taxon>Stenosarchaea group</taxon>
        <taxon>Methanomicrobia</taxon>
        <taxon>Methanotrichales</taxon>
        <taxon>Methanotrichaceae</taxon>
        <taxon>Methanocrinis</taxon>
    </lineage>
</organism>
<gene>
    <name evidence="3" type="ORF">P0O15_02745</name>
</gene>
<dbReference type="InterPro" id="IPR017927">
    <property type="entry name" value="FAD-bd_FR_type"/>
</dbReference>
<sequence>MYEIVEKRPIVPNIISMKIKAPKVAKAALPGQFVMIRVDETGERIPMGLSGWDPGEGTVDILFFVLGTSTMKLGALKVGDTIQNLVGPLGAPTEIENFGTVICACGCFGIGPTLPLIKGLKEAGNRVITVVEGRSREFIFWEERLQEESDELHVLAGNESCGQPGWTDDFIRGRLEGGERIDRIFVHGCPFMMMEAAKASKPYGVKTIVSLTPLMVDGTGMCGACRVEVGGETKFGCVDGPDFDGHQVNWETLALRLRQFIPEEDRSSMLWERDNWHKLVEMAPQALNPTLGRGEGKEKKKASCNGQA</sequence>
<dbReference type="SUPFAM" id="SSF52343">
    <property type="entry name" value="Ferredoxin reductase-like, C-terminal NADP-linked domain"/>
    <property type="match status" value="1"/>
</dbReference>
<proteinExistence type="predicted"/>
<name>A0ABT5X5Y2_9EURY</name>